<evidence type="ECO:0000256" key="1">
    <source>
        <dbReference type="SAM" id="Coils"/>
    </source>
</evidence>
<organism evidence="3">
    <name type="scientific">Thermodesulforhabdus norvegica</name>
    <dbReference type="NCBI Taxonomy" id="39841"/>
    <lineage>
        <taxon>Bacteria</taxon>
        <taxon>Pseudomonadati</taxon>
        <taxon>Thermodesulfobacteriota</taxon>
        <taxon>Syntrophobacteria</taxon>
        <taxon>Syntrophobacterales</taxon>
        <taxon>Thermodesulforhabdaceae</taxon>
        <taxon>Thermodesulforhabdus</taxon>
    </lineage>
</organism>
<keyword evidence="2" id="KW-0472">Membrane</keyword>
<gene>
    <name evidence="3" type="ORF">ENG14_06925</name>
</gene>
<feature type="transmembrane region" description="Helical" evidence="2">
    <location>
        <begin position="39"/>
        <end position="56"/>
    </location>
</feature>
<feature type="coiled-coil region" evidence="1">
    <location>
        <begin position="69"/>
        <end position="96"/>
    </location>
</feature>
<proteinExistence type="predicted"/>
<name>A0A7C1AVA6_9BACT</name>
<dbReference type="EMBL" id="DQZW01000329">
    <property type="protein sequence ID" value="HDL90619.1"/>
    <property type="molecule type" value="Genomic_DNA"/>
</dbReference>
<evidence type="ECO:0000313" key="3">
    <source>
        <dbReference type="EMBL" id="HDL90619.1"/>
    </source>
</evidence>
<keyword evidence="2" id="KW-1133">Transmembrane helix</keyword>
<keyword evidence="1" id="KW-0175">Coiled coil</keyword>
<keyword evidence="2" id="KW-0812">Transmembrane</keyword>
<evidence type="ECO:0000256" key="2">
    <source>
        <dbReference type="SAM" id="Phobius"/>
    </source>
</evidence>
<dbReference type="Proteomes" id="UP000886355">
    <property type="component" value="Unassembled WGS sequence"/>
</dbReference>
<dbReference type="Pfam" id="PF04977">
    <property type="entry name" value="DivIC"/>
    <property type="match status" value="1"/>
</dbReference>
<comment type="caution">
    <text evidence="3">The sequence shown here is derived from an EMBL/GenBank/DDBJ whole genome shotgun (WGS) entry which is preliminary data.</text>
</comment>
<sequence length="132" mass="15943">MSFVGPFLFLTPIQSFSRPLRFPSLRGVRVMSFSRLLWIFYAVTFVLLFYGIFYAPSGMKAYLKGRAEVNQIRMQIERLMRENREIYERIERFRNDREFREFVVRQKLGWIRDGEQVIWLKPTEPQDGGNYE</sequence>
<accession>A0A7C1AVA6</accession>
<reference evidence="3" key="1">
    <citation type="journal article" date="2020" name="mSystems">
        <title>Genome- and Community-Level Interaction Insights into Carbon Utilization and Element Cycling Functions of Hydrothermarchaeota in Hydrothermal Sediment.</title>
        <authorList>
            <person name="Zhou Z."/>
            <person name="Liu Y."/>
            <person name="Xu W."/>
            <person name="Pan J."/>
            <person name="Luo Z.H."/>
            <person name="Li M."/>
        </authorList>
    </citation>
    <scope>NUCLEOTIDE SEQUENCE [LARGE SCALE GENOMIC DNA]</scope>
    <source>
        <strain evidence="3">HyVt-19</strain>
    </source>
</reference>
<protein>
    <submittedName>
        <fullName evidence="3">Septum formation initiator family protein</fullName>
    </submittedName>
</protein>
<dbReference type="InterPro" id="IPR007060">
    <property type="entry name" value="FtsL/DivIC"/>
</dbReference>
<dbReference type="AlphaFoldDB" id="A0A7C1AVA6"/>